<organism evidence="7 8">
    <name type="scientific">Euplotes crassus</name>
    <dbReference type="NCBI Taxonomy" id="5936"/>
    <lineage>
        <taxon>Eukaryota</taxon>
        <taxon>Sar</taxon>
        <taxon>Alveolata</taxon>
        <taxon>Ciliophora</taxon>
        <taxon>Intramacronucleata</taxon>
        <taxon>Spirotrichea</taxon>
        <taxon>Hypotrichia</taxon>
        <taxon>Euplotida</taxon>
        <taxon>Euplotidae</taxon>
        <taxon>Moneuplotes</taxon>
    </lineage>
</organism>
<dbReference type="InterPro" id="IPR011990">
    <property type="entry name" value="TPR-like_helical_dom_sf"/>
</dbReference>
<gene>
    <name evidence="7" type="ORF">ECRASSUSDP1_LOCUS7017</name>
</gene>
<dbReference type="InterPro" id="IPR019734">
    <property type="entry name" value="TPR_rpt"/>
</dbReference>
<dbReference type="Proteomes" id="UP001295684">
    <property type="component" value="Unassembled WGS sequence"/>
</dbReference>
<evidence type="ECO:0000256" key="1">
    <source>
        <dbReference type="ARBA" id="ARBA00004496"/>
    </source>
</evidence>
<evidence type="ECO:0000256" key="3">
    <source>
        <dbReference type="ARBA" id="ARBA00022737"/>
    </source>
</evidence>
<dbReference type="GO" id="GO:0005929">
    <property type="term" value="C:cilium"/>
    <property type="evidence" value="ECO:0007669"/>
    <property type="project" value="TreeGrafter"/>
</dbReference>
<comment type="caution">
    <text evidence="7">The sequence shown here is derived from an EMBL/GenBank/DDBJ whole genome shotgun (WGS) entry which is preliminary data.</text>
</comment>
<feature type="repeat" description="TPR" evidence="6">
    <location>
        <begin position="252"/>
        <end position="285"/>
    </location>
</feature>
<keyword evidence="4 6" id="KW-0802">TPR repeat</keyword>
<feature type="repeat" description="TPR" evidence="6">
    <location>
        <begin position="292"/>
        <end position="325"/>
    </location>
</feature>
<evidence type="ECO:0000256" key="6">
    <source>
        <dbReference type="PROSITE-ProRule" id="PRU00339"/>
    </source>
</evidence>
<keyword evidence="2" id="KW-0963">Cytoplasm</keyword>
<dbReference type="AlphaFoldDB" id="A0AAD1UI32"/>
<evidence type="ECO:0000313" key="8">
    <source>
        <dbReference type="Proteomes" id="UP001295684"/>
    </source>
</evidence>
<dbReference type="EMBL" id="CAMPGE010006822">
    <property type="protein sequence ID" value="CAI2365721.1"/>
    <property type="molecule type" value="Genomic_DNA"/>
</dbReference>
<proteinExistence type="predicted"/>
<dbReference type="Pfam" id="PF13424">
    <property type="entry name" value="TPR_12"/>
    <property type="match status" value="1"/>
</dbReference>
<dbReference type="Gene3D" id="1.25.40.10">
    <property type="entry name" value="Tetratricopeptide repeat domain"/>
    <property type="match status" value="3"/>
</dbReference>
<comment type="subcellular location">
    <subcellularLocation>
        <location evidence="1">Cytoplasm</location>
    </subcellularLocation>
</comment>
<evidence type="ECO:0000256" key="2">
    <source>
        <dbReference type="ARBA" id="ARBA00022490"/>
    </source>
</evidence>
<dbReference type="PROSITE" id="PS50005">
    <property type="entry name" value="TPR"/>
    <property type="match status" value="2"/>
</dbReference>
<keyword evidence="8" id="KW-1185">Reference proteome</keyword>
<dbReference type="GO" id="GO:0003341">
    <property type="term" value="P:cilium movement"/>
    <property type="evidence" value="ECO:0007669"/>
    <property type="project" value="TreeGrafter"/>
</dbReference>
<reference evidence="7" key="1">
    <citation type="submission" date="2023-07" db="EMBL/GenBank/DDBJ databases">
        <authorList>
            <consortium name="AG Swart"/>
            <person name="Singh M."/>
            <person name="Singh A."/>
            <person name="Seah K."/>
            <person name="Emmerich C."/>
        </authorList>
    </citation>
    <scope>NUCLEOTIDE SEQUENCE</scope>
    <source>
        <strain evidence="7">DP1</strain>
    </source>
</reference>
<dbReference type="SMART" id="SM00028">
    <property type="entry name" value="TPR"/>
    <property type="match status" value="5"/>
</dbReference>
<keyword evidence="3" id="KW-0677">Repeat</keyword>
<dbReference type="GO" id="GO:0005737">
    <property type="term" value="C:cytoplasm"/>
    <property type="evidence" value="ECO:0007669"/>
    <property type="project" value="UniProtKB-SubCell"/>
</dbReference>
<sequence>MKLAPIKLKNQAVVKADYESTALKNARIRKLNILKTKQEAIEKFSNNKIGGKAAKKKMGATSASNTGMKVNSGKGFQLGEKITKESQGIKLLQEGYLQSFIDFFYLTTETTPSMIVPSQKLLEEYKMNKSEKNHFEMSEESLEQLSEDLVQAENYLRDGHTIECLQQYDKVAGAYKKLHDYETASYFYNRCLEVSKEAKYIDGEAEAYMGLGSCEEEVFNIFESMKYHEIALEKAIDGNLRKIINTISKELIKVYNNIAKNYEQKEDFDKSLEYFEKCLDACKKANDPVMEAECYFKIGTIYEKMEDLSKAIEFVEKFLDLCKSDDKPPELKAKENKFKSNAYKRLAELHSKLGNSTAAISNLEALLGIGIEDQNKQGQAEATLKLGLLNYEEGILPISIRFLGKHFDLTRTLKDQNLKEGASKGAPLIDGSVVDISRVNLGIAQANQQIDKYFKLIMTDVHSVINYLDDPKAENDKK</sequence>
<accession>A0AAD1UI32</accession>
<protein>
    <recommendedName>
        <fullName evidence="5">Tetratricopeptide repeat protein 29</fullName>
    </recommendedName>
</protein>
<evidence type="ECO:0000256" key="4">
    <source>
        <dbReference type="ARBA" id="ARBA00022803"/>
    </source>
</evidence>
<dbReference type="PANTHER" id="PTHR46630">
    <property type="entry name" value="TETRATRICOPEPTIDE REPEAT PROTEIN 29"/>
    <property type="match status" value="1"/>
</dbReference>
<dbReference type="SUPFAM" id="SSF48452">
    <property type="entry name" value="TPR-like"/>
    <property type="match status" value="1"/>
</dbReference>
<dbReference type="PANTHER" id="PTHR46630:SF1">
    <property type="entry name" value="TETRATRICOPEPTIDE REPEAT PROTEIN 29"/>
    <property type="match status" value="1"/>
</dbReference>
<evidence type="ECO:0000313" key="7">
    <source>
        <dbReference type="EMBL" id="CAI2365721.1"/>
    </source>
</evidence>
<dbReference type="InterPro" id="IPR051476">
    <property type="entry name" value="Bac_ResReg_Asp_Phosphatase"/>
</dbReference>
<evidence type="ECO:0000256" key="5">
    <source>
        <dbReference type="ARBA" id="ARBA00040665"/>
    </source>
</evidence>
<name>A0AAD1UI32_EUPCR</name>